<evidence type="ECO:0000256" key="1">
    <source>
        <dbReference type="SAM" id="MobiDB-lite"/>
    </source>
</evidence>
<evidence type="ECO:0000313" key="2">
    <source>
        <dbReference type="EMBL" id="MCE5166641.1"/>
    </source>
</evidence>
<evidence type="ECO:0000313" key="3">
    <source>
        <dbReference type="Proteomes" id="UP000823775"/>
    </source>
</evidence>
<accession>A0ABS8Y7N1</accession>
<protein>
    <submittedName>
        <fullName evidence="2">Uncharacterized protein</fullName>
    </submittedName>
</protein>
<feature type="region of interest" description="Disordered" evidence="1">
    <location>
        <begin position="260"/>
        <end position="280"/>
    </location>
</feature>
<name>A0ABS8Y7N1_DATST</name>
<feature type="region of interest" description="Disordered" evidence="1">
    <location>
        <begin position="1"/>
        <end position="79"/>
    </location>
</feature>
<dbReference type="Proteomes" id="UP000823775">
    <property type="component" value="Unassembled WGS sequence"/>
</dbReference>
<feature type="compositionally biased region" description="Basic and acidic residues" evidence="1">
    <location>
        <begin position="43"/>
        <end position="68"/>
    </location>
</feature>
<comment type="caution">
    <text evidence="2">The sequence shown here is derived from an EMBL/GenBank/DDBJ whole genome shotgun (WGS) entry which is preliminary data.</text>
</comment>
<feature type="compositionally biased region" description="Polar residues" evidence="1">
    <location>
        <begin position="1"/>
        <end position="12"/>
    </location>
</feature>
<reference evidence="2 3" key="1">
    <citation type="journal article" date="2021" name="BMC Genomics">
        <title>Datura genome reveals duplications of psychoactive alkaloid biosynthetic genes and high mutation rate following tissue culture.</title>
        <authorList>
            <person name="Rajewski A."/>
            <person name="Carter-House D."/>
            <person name="Stajich J."/>
            <person name="Litt A."/>
        </authorList>
    </citation>
    <scope>NUCLEOTIDE SEQUENCE [LARGE SCALE GENOMIC DNA]</scope>
    <source>
        <strain evidence="2">AR-01</strain>
    </source>
</reference>
<feature type="non-terminal residue" evidence="2">
    <location>
        <position position="1"/>
    </location>
</feature>
<organism evidence="2 3">
    <name type="scientific">Datura stramonium</name>
    <name type="common">Jimsonweed</name>
    <name type="synonym">Common thornapple</name>
    <dbReference type="NCBI Taxonomy" id="4076"/>
    <lineage>
        <taxon>Eukaryota</taxon>
        <taxon>Viridiplantae</taxon>
        <taxon>Streptophyta</taxon>
        <taxon>Embryophyta</taxon>
        <taxon>Tracheophyta</taxon>
        <taxon>Spermatophyta</taxon>
        <taxon>Magnoliopsida</taxon>
        <taxon>eudicotyledons</taxon>
        <taxon>Gunneridae</taxon>
        <taxon>Pentapetalae</taxon>
        <taxon>asterids</taxon>
        <taxon>lamiids</taxon>
        <taxon>Solanales</taxon>
        <taxon>Solanaceae</taxon>
        <taxon>Solanoideae</taxon>
        <taxon>Datureae</taxon>
        <taxon>Datura</taxon>
    </lineage>
</organism>
<sequence length="280" mass="31568">MTSRRTSFPRSGKQSDPKNKGKRKEKGPTKAEAEYESDLVLEEAIHKEKEDDERRAELRHKRGEDSLRAAHKHQKATGPLGLRPCLEKVNVRGVEVDCSAKTINRAYFDDDDADATDNLKNMENLGNHYTWIASLIVVVMNICQDAGVPEIEKIDEYIWENQIGSQVEHSQVAEAQPSTSDTLSETQLTKSISVARMVQVANMTAQNNTRLTLLIEHIPDMIKRAIDKALAPVPCPNSRLPDLSIFGVPLPEDVVFKDERVETDEEELEDDHVTKELDEE</sequence>
<feature type="compositionally biased region" description="Acidic residues" evidence="1">
    <location>
        <begin position="261"/>
        <end position="270"/>
    </location>
</feature>
<keyword evidence="3" id="KW-1185">Reference proteome</keyword>
<dbReference type="EMBL" id="JACEIK010028258">
    <property type="protein sequence ID" value="MCE5166641.1"/>
    <property type="molecule type" value="Genomic_DNA"/>
</dbReference>
<gene>
    <name evidence="2" type="ORF">HAX54_023280</name>
</gene>
<proteinExistence type="predicted"/>
<feature type="compositionally biased region" description="Basic and acidic residues" evidence="1">
    <location>
        <begin position="271"/>
        <end position="280"/>
    </location>
</feature>